<dbReference type="Proteomes" id="UP001595907">
    <property type="component" value="Unassembled WGS sequence"/>
</dbReference>
<reference evidence="3" key="1">
    <citation type="journal article" date="2019" name="Int. J. Syst. Evol. Microbiol.">
        <title>The Global Catalogue of Microorganisms (GCM) 10K type strain sequencing project: providing services to taxonomists for standard genome sequencing and annotation.</title>
        <authorList>
            <consortium name="The Broad Institute Genomics Platform"/>
            <consortium name="The Broad Institute Genome Sequencing Center for Infectious Disease"/>
            <person name="Wu L."/>
            <person name="Ma J."/>
        </authorList>
    </citation>
    <scope>NUCLEOTIDE SEQUENCE [LARGE SCALE GENOMIC DNA]</scope>
    <source>
        <strain evidence="3">CECT 8289</strain>
    </source>
</reference>
<accession>A0ABV8QSL6</accession>
<protein>
    <submittedName>
        <fullName evidence="2">VOC family protein</fullName>
    </submittedName>
</protein>
<dbReference type="SUPFAM" id="SSF54593">
    <property type="entry name" value="Glyoxalase/Bleomycin resistance protein/Dihydroxybiphenyl dioxygenase"/>
    <property type="match status" value="1"/>
</dbReference>
<evidence type="ECO:0000259" key="1">
    <source>
        <dbReference type="Pfam" id="PF00903"/>
    </source>
</evidence>
<evidence type="ECO:0000313" key="3">
    <source>
        <dbReference type="Proteomes" id="UP001595907"/>
    </source>
</evidence>
<dbReference type="PANTHER" id="PTHR33990">
    <property type="entry name" value="PROTEIN YJDN-RELATED"/>
    <property type="match status" value="1"/>
</dbReference>
<evidence type="ECO:0000313" key="2">
    <source>
        <dbReference type="EMBL" id="MFC4262363.1"/>
    </source>
</evidence>
<dbReference type="Gene3D" id="3.10.180.10">
    <property type="entry name" value="2,3-Dihydroxybiphenyl 1,2-Dioxygenase, domain 1"/>
    <property type="match status" value="1"/>
</dbReference>
<dbReference type="InterPro" id="IPR029068">
    <property type="entry name" value="Glyas_Bleomycin-R_OHBP_Dase"/>
</dbReference>
<name>A0ABV8QSL6_9BACT</name>
<dbReference type="InterPro" id="IPR028973">
    <property type="entry name" value="PhnB-like"/>
</dbReference>
<gene>
    <name evidence="2" type="ORF">ACFOWM_05715</name>
</gene>
<dbReference type="CDD" id="cd06588">
    <property type="entry name" value="PhnB_like"/>
    <property type="match status" value="1"/>
</dbReference>
<dbReference type="RefSeq" id="WP_379707722.1">
    <property type="nucleotide sequence ID" value="NZ_JBHSCZ010000001.1"/>
</dbReference>
<proteinExistence type="predicted"/>
<dbReference type="PANTHER" id="PTHR33990:SF1">
    <property type="entry name" value="PROTEIN YJDN"/>
    <property type="match status" value="1"/>
</dbReference>
<feature type="domain" description="Glyoxalase/fosfomycin resistance/dioxygenase" evidence="1">
    <location>
        <begin position="10"/>
        <end position="130"/>
    </location>
</feature>
<keyword evidence="3" id="KW-1185">Reference proteome</keyword>
<comment type="caution">
    <text evidence="2">The sequence shown here is derived from an EMBL/GenBank/DDBJ whole genome shotgun (WGS) entry which is preliminary data.</text>
</comment>
<dbReference type="EMBL" id="JBHSCZ010000001">
    <property type="protein sequence ID" value="MFC4262363.1"/>
    <property type="molecule type" value="Genomic_DNA"/>
</dbReference>
<sequence length="138" mass="15138">MEAIIPYLNFNGNAAAALAFYEKALNGTITSSQTFGGAGMADNDDMKDKILHAVLEAGALKIMVSDCPPGVTVHSGDQVSLSLNFDEVENIDATFQRLSENATITMPLQDTFWGAKFGMLKDQFGVHWMFNHDYKKEL</sequence>
<dbReference type="InterPro" id="IPR004360">
    <property type="entry name" value="Glyas_Fos-R_dOase_dom"/>
</dbReference>
<dbReference type="Pfam" id="PF00903">
    <property type="entry name" value="Glyoxalase"/>
    <property type="match status" value="1"/>
</dbReference>
<organism evidence="2 3">
    <name type="scientific">Ferruginibacter yonginensis</name>
    <dbReference type="NCBI Taxonomy" id="1310416"/>
    <lineage>
        <taxon>Bacteria</taxon>
        <taxon>Pseudomonadati</taxon>
        <taxon>Bacteroidota</taxon>
        <taxon>Chitinophagia</taxon>
        <taxon>Chitinophagales</taxon>
        <taxon>Chitinophagaceae</taxon>
        <taxon>Ferruginibacter</taxon>
    </lineage>
</organism>